<organism evidence="1">
    <name type="scientific">Siphoviridae sp. ctzpQ31</name>
    <dbReference type="NCBI Taxonomy" id="2823613"/>
    <lineage>
        <taxon>Viruses</taxon>
        <taxon>Duplodnaviria</taxon>
        <taxon>Heunggongvirae</taxon>
        <taxon>Uroviricota</taxon>
        <taxon>Caudoviricetes</taxon>
    </lineage>
</organism>
<accession>A0A8S5L897</accession>
<dbReference type="EMBL" id="BK014654">
    <property type="protein sequence ID" value="DAD66147.1"/>
    <property type="molecule type" value="Genomic_DNA"/>
</dbReference>
<reference evidence="1" key="1">
    <citation type="journal article" date="2021" name="Proc. Natl. Acad. Sci. U.S.A.">
        <title>A Catalog of Tens of Thousands of Viruses from Human Metagenomes Reveals Hidden Associations with Chronic Diseases.</title>
        <authorList>
            <person name="Tisza M.J."/>
            <person name="Buck C.B."/>
        </authorList>
    </citation>
    <scope>NUCLEOTIDE SEQUENCE</scope>
    <source>
        <strain evidence="1">CtzpQ31</strain>
    </source>
</reference>
<sequence>MRLLPKIKLPYIKASINSLTAYICLIYLFLKIENQGFADGLFHELLNCLEDIAKIDGLTFPEKQRIGINGKRKDTILRWKEKIDADKN</sequence>
<proteinExistence type="predicted"/>
<name>A0A8S5L897_9CAUD</name>
<protein>
    <submittedName>
        <fullName evidence="1">Uncharacterized protein</fullName>
    </submittedName>
</protein>
<evidence type="ECO:0000313" key="1">
    <source>
        <dbReference type="EMBL" id="DAD66147.1"/>
    </source>
</evidence>